<evidence type="ECO:0000256" key="2">
    <source>
        <dbReference type="SAM" id="SignalP"/>
    </source>
</evidence>
<feature type="compositionally biased region" description="Low complexity" evidence="1">
    <location>
        <begin position="36"/>
        <end position="51"/>
    </location>
</feature>
<feature type="compositionally biased region" description="Low complexity" evidence="1">
    <location>
        <begin position="100"/>
        <end position="109"/>
    </location>
</feature>
<accession>A0AAD8XXQ7</accession>
<feature type="signal peptide" evidence="2">
    <location>
        <begin position="1"/>
        <end position="17"/>
    </location>
</feature>
<dbReference type="Proteomes" id="UP001224775">
    <property type="component" value="Unassembled WGS sequence"/>
</dbReference>
<comment type="caution">
    <text evidence="3">The sequence shown here is derived from an EMBL/GenBank/DDBJ whole genome shotgun (WGS) entry which is preliminary data.</text>
</comment>
<proteinExistence type="predicted"/>
<feature type="region of interest" description="Disordered" evidence="1">
    <location>
        <begin position="30"/>
        <end position="51"/>
    </location>
</feature>
<protein>
    <submittedName>
        <fullName evidence="3">Uncharacterized protein</fullName>
    </submittedName>
</protein>
<dbReference type="AlphaFoldDB" id="A0AAD8XXQ7"/>
<feature type="region of interest" description="Disordered" evidence="1">
    <location>
        <begin position="91"/>
        <end position="138"/>
    </location>
</feature>
<reference evidence="3" key="1">
    <citation type="submission" date="2023-06" db="EMBL/GenBank/DDBJ databases">
        <title>Survivors Of The Sea: Transcriptome response of Skeletonema marinoi to long-term dormancy.</title>
        <authorList>
            <person name="Pinder M.I.M."/>
            <person name="Kourtchenko O."/>
            <person name="Robertson E.K."/>
            <person name="Larsson T."/>
            <person name="Maumus F."/>
            <person name="Osuna-Cruz C.M."/>
            <person name="Vancaester E."/>
            <person name="Stenow R."/>
            <person name="Vandepoele K."/>
            <person name="Ploug H."/>
            <person name="Bruchert V."/>
            <person name="Godhe A."/>
            <person name="Topel M."/>
        </authorList>
    </citation>
    <scope>NUCLEOTIDE SEQUENCE</scope>
    <source>
        <strain evidence="3">R05AC</strain>
    </source>
</reference>
<gene>
    <name evidence="3" type="ORF">QTG54_013750</name>
</gene>
<organism evidence="3 4">
    <name type="scientific">Skeletonema marinoi</name>
    <dbReference type="NCBI Taxonomy" id="267567"/>
    <lineage>
        <taxon>Eukaryota</taxon>
        <taxon>Sar</taxon>
        <taxon>Stramenopiles</taxon>
        <taxon>Ochrophyta</taxon>
        <taxon>Bacillariophyta</taxon>
        <taxon>Coscinodiscophyceae</taxon>
        <taxon>Thalassiosirophycidae</taxon>
        <taxon>Thalassiosirales</taxon>
        <taxon>Skeletonemataceae</taxon>
        <taxon>Skeletonema</taxon>
        <taxon>Skeletonema marinoi-dohrnii complex</taxon>
    </lineage>
</organism>
<evidence type="ECO:0000256" key="1">
    <source>
        <dbReference type="SAM" id="MobiDB-lite"/>
    </source>
</evidence>
<keyword evidence="2" id="KW-0732">Signal</keyword>
<feature type="compositionally biased region" description="Low complexity" evidence="1">
    <location>
        <begin position="119"/>
        <end position="138"/>
    </location>
</feature>
<dbReference type="EMBL" id="JATAAI010000033">
    <property type="protein sequence ID" value="KAK1735587.1"/>
    <property type="molecule type" value="Genomic_DNA"/>
</dbReference>
<evidence type="ECO:0000313" key="3">
    <source>
        <dbReference type="EMBL" id="KAK1735587.1"/>
    </source>
</evidence>
<name>A0AAD8XXQ7_9STRA</name>
<keyword evidence="4" id="KW-1185">Reference proteome</keyword>
<evidence type="ECO:0000313" key="4">
    <source>
        <dbReference type="Proteomes" id="UP001224775"/>
    </source>
</evidence>
<feature type="chain" id="PRO_5042047814" evidence="2">
    <location>
        <begin position="18"/>
        <end position="178"/>
    </location>
</feature>
<sequence>MNLNLLIFFLLGVSVSASGIRGFTPIKGRERRLKGSSESSSKSKSTGSSGRSIEVTLYDNGEFKYCSGSRTLCNRFVDNCLDSNNKSIVFRNGNEEDDSTSTGKSSSKSSSKRVRRLSKTTPTTATSQSKSASSSKSFASRLFMTSKNVEDCDGYVLVKKYVNSPSSSSSTSKKSRRE</sequence>